<dbReference type="PANTHER" id="PTHR34496:SF6">
    <property type="entry name" value="GLYCOSYLTRANSFERASE 2-LIKE DOMAIN-CONTAINING PROTEIN"/>
    <property type="match status" value="1"/>
</dbReference>
<accession>A0A485LAD8</accession>
<dbReference type="EMBL" id="VJMH01006335">
    <property type="protein sequence ID" value="KAF0690750.1"/>
    <property type="molecule type" value="Genomic_DNA"/>
</dbReference>
<feature type="chain" id="PRO_5036116398" evidence="2">
    <location>
        <begin position="19"/>
        <end position="560"/>
    </location>
</feature>
<proteinExistence type="predicted"/>
<evidence type="ECO:0000256" key="2">
    <source>
        <dbReference type="SAM" id="SignalP"/>
    </source>
</evidence>
<keyword evidence="1" id="KW-0812">Transmembrane</keyword>
<evidence type="ECO:0000313" key="4">
    <source>
        <dbReference type="EMBL" id="VFT94612.1"/>
    </source>
</evidence>
<dbReference type="EMBL" id="CAADRA010006356">
    <property type="protein sequence ID" value="VFT94612.1"/>
    <property type="molecule type" value="Genomic_DNA"/>
</dbReference>
<sequence>MPNRVVLGLLAAAAAAAADDGTRPYFEWPYPDRRNDNRQGRVYLDPSTQNIPRAAAHRGFRPPSPRIPEVFDLFLGFPSYRDSVRCGYTLWTAYARAAHPDRVHAGVIDQIVDGEDTGCLEEYCKLAHATWPTETCKHRELIQLTVLDARKSTGPVPIRARMQQFIQDEEFCLTVDAHMQFLPNWDIELVKDWARADNEMAVLSTYPPGYDKIGPNLTVPAADNAHLCVFGGHEDHTEMPWFSRQVIHRAEVPQMAPFWGGCLSFNKCHAEKRAPVDPRLPWVFIGEEYVRAMQLWTQGYDIYSPSRHGMVIFHNETKGDGAMKGNFWANAGNFPNQYTESSQSYTRLKMVLGFPMDKASVADVTDLNVYYPRKVRSLDAFLNFTGLSNVDVQRDRWQCEQMHWVPYDVPELVEDILPGYSMRQSASLANASTGDVGHVVQDAVAAANANLVATEHEILRLVQANAALLRQADNGAKAERDDKLLAAWKDAEANLAARDAKQAEATAALLEDVRIQLVHLKESTNGNRGIAVMAEYKEIVLLQAFVVVAAIVYCVWRSKN</sequence>
<reference evidence="3" key="2">
    <citation type="submission" date="2019-06" db="EMBL/GenBank/DDBJ databases">
        <title>Genomics analysis of Aphanomyces spp. identifies a new class of oomycete effector associated with host adaptation.</title>
        <authorList>
            <person name="Gaulin E."/>
        </authorList>
    </citation>
    <scope>NUCLEOTIDE SEQUENCE</scope>
    <source>
        <strain evidence="3">CBS 578.67</strain>
    </source>
</reference>
<keyword evidence="1" id="KW-1133">Transmembrane helix</keyword>
<evidence type="ECO:0000256" key="1">
    <source>
        <dbReference type="SAM" id="Phobius"/>
    </source>
</evidence>
<evidence type="ECO:0000313" key="3">
    <source>
        <dbReference type="EMBL" id="KAF0690750.1"/>
    </source>
</evidence>
<dbReference type="InterPro" id="IPR021067">
    <property type="entry name" value="Glycosyltransferase"/>
</dbReference>
<keyword evidence="1" id="KW-0472">Membrane</keyword>
<keyword evidence="5" id="KW-1185">Reference proteome</keyword>
<dbReference type="PANTHER" id="PTHR34496">
    <property type="entry name" value="GLCNAC TRANSFERASE-RELATED"/>
    <property type="match status" value="1"/>
</dbReference>
<evidence type="ECO:0000313" key="5">
    <source>
        <dbReference type="Proteomes" id="UP000332933"/>
    </source>
</evidence>
<feature type="transmembrane region" description="Helical" evidence="1">
    <location>
        <begin position="539"/>
        <end position="556"/>
    </location>
</feature>
<organism evidence="4 5">
    <name type="scientific">Aphanomyces stellatus</name>
    <dbReference type="NCBI Taxonomy" id="120398"/>
    <lineage>
        <taxon>Eukaryota</taxon>
        <taxon>Sar</taxon>
        <taxon>Stramenopiles</taxon>
        <taxon>Oomycota</taxon>
        <taxon>Saprolegniomycetes</taxon>
        <taxon>Saprolegniales</taxon>
        <taxon>Verrucalvaceae</taxon>
        <taxon>Aphanomyces</taxon>
    </lineage>
</organism>
<keyword evidence="2" id="KW-0732">Signal</keyword>
<dbReference type="Proteomes" id="UP000332933">
    <property type="component" value="Unassembled WGS sequence"/>
</dbReference>
<dbReference type="AlphaFoldDB" id="A0A485LAD8"/>
<protein>
    <submittedName>
        <fullName evidence="4">Aste57867_17869 protein</fullName>
    </submittedName>
</protein>
<name>A0A485LAD8_9STRA</name>
<reference evidence="4 5" key="1">
    <citation type="submission" date="2019-03" db="EMBL/GenBank/DDBJ databases">
        <authorList>
            <person name="Gaulin E."/>
            <person name="Dumas B."/>
        </authorList>
    </citation>
    <scope>NUCLEOTIDE SEQUENCE [LARGE SCALE GENOMIC DNA]</scope>
    <source>
        <strain evidence="4">CBS 568.67</strain>
    </source>
</reference>
<gene>
    <name evidence="4" type="primary">Aste57867_17869</name>
    <name evidence="3" type="ORF">As57867_017808</name>
    <name evidence="4" type="ORF">ASTE57867_17869</name>
</gene>
<feature type="signal peptide" evidence="2">
    <location>
        <begin position="1"/>
        <end position="18"/>
    </location>
</feature>
<dbReference type="Pfam" id="PF11397">
    <property type="entry name" value="GlcNAc"/>
    <property type="match status" value="1"/>
</dbReference>
<dbReference type="OrthoDB" id="76265at2759"/>